<gene>
    <name evidence="1" type="ORF">METZ01_LOCUS400497</name>
</gene>
<accession>A0A382VMC7</accession>
<dbReference type="AlphaFoldDB" id="A0A382VMC7"/>
<protein>
    <recommendedName>
        <fullName evidence="2">HTH marR-type domain-containing protein</fullName>
    </recommendedName>
</protein>
<evidence type="ECO:0008006" key="2">
    <source>
        <dbReference type="Google" id="ProtNLM"/>
    </source>
</evidence>
<organism evidence="1">
    <name type="scientific">marine metagenome</name>
    <dbReference type="NCBI Taxonomy" id="408172"/>
    <lineage>
        <taxon>unclassified sequences</taxon>
        <taxon>metagenomes</taxon>
        <taxon>ecological metagenomes</taxon>
    </lineage>
</organism>
<name>A0A382VMC7_9ZZZZ</name>
<feature type="non-terminal residue" evidence="1">
    <location>
        <position position="42"/>
    </location>
</feature>
<evidence type="ECO:0000313" key="1">
    <source>
        <dbReference type="EMBL" id="SVD47643.1"/>
    </source>
</evidence>
<sequence>MADTSLAEKKIGLLVWQLSNHWQSKLRKILKDYKLTLNEYLV</sequence>
<reference evidence="1" key="1">
    <citation type="submission" date="2018-05" db="EMBL/GenBank/DDBJ databases">
        <authorList>
            <person name="Lanie J.A."/>
            <person name="Ng W.-L."/>
            <person name="Kazmierczak K.M."/>
            <person name="Andrzejewski T.M."/>
            <person name="Davidsen T.M."/>
            <person name="Wayne K.J."/>
            <person name="Tettelin H."/>
            <person name="Glass J.I."/>
            <person name="Rusch D."/>
            <person name="Podicherti R."/>
            <person name="Tsui H.-C.T."/>
            <person name="Winkler M.E."/>
        </authorList>
    </citation>
    <scope>NUCLEOTIDE SEQUENCE</scope>
</reference>
<dbReference type="EMBL" id="UINC01153104">
    <property type="protein sequence ID" value="SVD47643.1"/>
    <property type="molecule type" value="Genomic_DNA"/>
</dbReference>
<proteinExistence type="predicted"/>